<feature type="compositionally biased region" description="Basic residues" evidence="7">
    <location>
        <begin position="48"/>
        <end position="58"/>
    </location>
</feature>
<reference evidence="9" key="1">
    <citation type="journal article" date="2014" name="Science">
        <title>Ancient hybridizations among the ancestral genomes of bread wheat.</title>
        <authorList>
            <consortium name="International Wheat Genome Sequencing Consortium,"/>
            <person name="Marcussen T."/>
            <person name="Sandve S.R."/>
            <person name="Heier L."/>
            <person name="Spannagl M."/>
            <person name="Pfeifer M."/>
            <person name="Jakobsen K.S."/>
            <person name="Wulff B.B."/>
            <person name="Steuernagel B."/>
            <person name="Mayer K.F."/>
            <person name="Olsen O.A."/>
        </authorList>
    </citation>
    <scope>NUCLEOTIDE SEQUENCE [LARGE SCALE GENOMIC DNA]</scope>
    <source>
        <strain evidence="9">cv. AL8/78</strain>
    </source>
</reference>
<feature type="compositionally biased region" description="Basic residues" evidence="7">
    <location>
        <begin position="1"/>
        <end position="18"/>
    </location>
</feature>
<comment type="catalytic activity">
    <reaction evidence="6">
        <text>alpha-D-galactosyl-(1-&gt;3)-1D-myo-inositol + sucrose = raffinose + myo-inositol</text>
        <dbReference type="Rhea" id="RHEA:20161"/>
        <dbReference type="ChEBI" id="CHEBI:16634"/>
        <dbReference type="ChEBI" id="CHEBI:17268"/>
        <dbReference type="ChEBI" id="CHEBI:17505"/>
        <dbReference type="ChEBI" id="CHEBI:17992"/>
        <dbReference type="EC" id="2.4.1.82"/>
    </reaction>
</comment>
<feature type="region of interest" description="Disordered" evidence="7">
    <location>
        <begin position="1"/>
        <end position="83"/>
    </location>
</feature>
<evidence type="ECO:0000256" key="4">
    <source>
        <dbReference type="ARBA" id="ARBA00022679"/>
    </source>
</evidence>
<evidence type="ECO:0000313" key="8">
    <source>
        <dbReference type="EnsemblPlants" id="AET3Gv20201400.1"/>
    </source>
</evidence>
<reference evidence="9" key="2">
    <citation type="journal article" date="2017" name="Nat. Plants">
        <title>The Aegilops tauschii genome reveals multiple impacts of transposons.</title>
        <authorList>
            <person name="Zhao G."/>
            <person name="Zou C."/>
            <person name="Li K."/>
            <person name="Wang K."/>
            <person name="Li T."/>
            <person name="Gao L."/>
            <person name="Zhang X."/>
            <person name="Wang H."/>
            <person name="Yang Z."/>
            <person name="Liu X."/>
            <person name="Jiang W."/>
            <person name="Mao L."/>
            <person name="Kong X."/>
            <person name="Jiao Y."/>
            <person name="Jia J."/>
        </authorList>
    </citation>
    <scope>NUCLEOTIDE SEQUENCE [LARGE SCALE GENOMIC DNA]</scope>
    <source>
        <strain evidence="9">cv. AL8/78</strain>
    </source>
</reference>
<dbReference type="InterPro" id="IPR013785">
    <property type="entry name" value="Aldolase_TIM"/>
</dbReference>
<keyword evidence="5" id="KW-0119">Carbohydrate metabolism</keyword>
<dbReference type="Gramene" id="AET3Gv20201400.1">
    <property type="protein sequence ID" value="AET3Gv20201400.1"/>
    <property type="gene ID" value="AET3Gv20201400"/>
</dbReference>
<dbReference type="SUPFAM" id="SSF51445">
    <property type="entry name" value="(Trans)glycosidases"/>
    <property type="match status" value="1"/>
</dbReference>
<name>A0A453E300_AEGTS</name>
<dbReference type="Pfam" id="PF05691">
    <property type="entry name" value="Raffinose_syn"/>
    <property type="match status" value="1"/>
</dbReference>
<dbReference type="InterPro" id="IPR008811">
    <property type="entry name" value="Glycosyl_hydrolases_36"/>
</dbReference>
<keyword evidence="4" id="KW-0808">Transferase</keyword>
<protein>
    <recommendedName>
        <fullName evidence="2">galactinol--sucrose galactosyltransferase</fullName>
        <ecNumber evidence="2">2.4.1.82</ecNumber>
    </recommendedName>
</protein>
<keyword evidence="3" id="KW-0328">Glycosyltransferase</keyword>
<reference evidence="8" key="5">
    <citation type="journal article" date="2021" name="G3 (Bethesda)">
        <title>Aegilops tauschii genome assembly Aet v5.0 features greater sequence contiguity and improved annotation.</title>
        <authorList>
            <person name="Wang L."/>
            <person name="Zhu T."/>
            <person name="Rodriguez J.C."/>
            <person name="Deal K.R."/>
            <person name="Dubcovsky J."/>
            <person name="McGuire P.E."/>
            <person name="Lux T."/>
            <person name="Spannagl M."/>
            <person name="Mayer K.F.X."/>
            <person name="Baldrich P."/>
            <person name="Meyers B.C."/>
            <person name="Huo N."/>
            <person name="Gu Y.Q."/>
            <person name="Zhou H."/>
            <person name="Devos K.M."/>
            <person name="Bennetzen J.L."/>
            <person name="Unver T."/>
            <person name="Budak H."/>
            <person name="Gulick P.J."/>
            <person name="Galiba G."/>
            <person name="Kalapos B."/>
            <person name="Nelson D.R."/>
            <person name="Li P."/>
            <person name="You F.M."/>
            <person name="Luo M.C."/>
            <person name="Dvorak J."/>
        </authorList>
    </citation>
    <scope>NUCLEOTIDE SEQUENCE [LARGE SCALE GENOMIC DNA]</scope>
    <source>
        <strain evidence="8">cv. AL8/78</strain>
    </source>
</reference>
<dbReference type="GO" id="GO:0047274">
    <property type="term" value="F:galactinol-sucrose galactosyltransferase activity"/>
    <property type="evidence" value="ECO:0007669"/>
    <property type="project" value="UniProtKB-EC"/>
</dbReference>
<proteinExistence type="inferred from homology"/>
<dbReference type="InterPro" id="IPR017853">
    <property type="entry name" value="GH"/>
</dbReference>
<dbReference type="Gene3D" id="3.20.20.70">
    <property type="entry name" value="Aldolase class I"/>
    <property type="match status" value="1"/>
</dbReference>
<comment type="similarity">
    <text evidence="1">Belongs to the glycosyl hydrolases 36 family.</text>
</comment>
<evidence type="ECO:0000256" key="3">
    <source>
        <dbReference type="ARBA" id="ARBA00022676"/>
    </source>
</evidence>
<dbReference type="EC" id="2.4.1.82" evidence="2"/>
<dbReference type="STRING" id="200361.A0A453E300"/>
<evidence type="ECO:0000313" key="9">
    <source>
        <dbReference type="Proteomes" id="UP000015105"/>
    </source>
</evidence>
<evidence type="ECO:0000256" key="7">
    <source>
        <dbReference type="SAM" id="MobiDB-lite"/>
    </source>
</evidence>
<evidence type="ECO:0000256" key="5">
    <source>
        <dbReference type="ARBA" id="ARBA00023277"/>
    </source>
</evidence>
<feature type="compositionally biased region" description="Low complexity" evidence="7">
    <location>
        <begin position="71"/>
        <end position="80"/>
    </location>
</feature>
<reference evidence="8" key="4">
    <citation type="submission" date="2019-03" db="UniProtKB">
        <authorList>
            <consortium name="EnsemblPlants"/>
        </authorList>
    </citation>
    <scope>IDENTIFICATION</scope>
</reference>
<organism evidence="8 9">
    <name type="scientific">Aegilops tauschii subsp. strangulata</name>
    <name type="common">Goatgrass</name>
    <dbReference type="NCBI Taxonomy" id="200361"/>
    <lineage>
        <taxon>Eukaryota</taxon>
        <taxon>Viridiplantae</taxon>
        <taxon>Streptophyta</taxon>
        <taxon>Embryophyta</taxon>
        <taxon>Tracheophyta</taxon>
        <taxon>Spermatophyta</taxon>
        <taxon>Magnoliopsida</taxon>
        <taxon>Liliopsida</taxon>
        <taxon>Poales</taxon>
        <taxon>Poaceae</taxon>
        <taxon>BOP clade</taxon>
        <taxon>Pooideae</taxon>
        <taxon>Triticodae</taxon>
        <taxon>Triticeae</taxon>
        <taxon>Triticinae</taxon>
        <taxon>Aegilops</taxon>
    </lineage>
</organism>
<reference evidence="8" key="3">
    <citation type="journal article" date="2017" name="Nature">
        <title>Genome sequence of the progenitor of the wheat D genome Aegilops tauschii.</title>
        <authorList>
            <person name="Luo M.C."/>
            <person name="Gu Y.Q."/>
            <person name="Puiu D."/>
            <person name="Wang H."/>
            <person name="Twardziok S.O."/>
            <person name="Deal K.R."/>
            <person name="Huo N."/>
            <person name="Zhu T."/>
            <person name="Wang L."/>
            <person name="Wang Y."/>
            <person name="McGuire P.E."/>
            <person name="Liu S."/>
            <person name="Long H."/>
            <person name="Ramasamy R.K."/>
            <person name="Rodriguez J.C."/>
            <person name="Van S.L."/>
            <person name="Yuan L."/>
            <person name="Wang Z."/>
            <person name="Xia Z."/>
            <person name="Xiao L."/>
            <person name="Anderson O.D."/>
            <person name="Ouyang S."/>
            <person name="Liang Y."/>
            <person name="Zimin A.V."/>
            <person name="Pertea G."/>
            <person name="Qi P."/>
            <person name="Bennetzen J.L."/>
            <person name="Dai X."/>
            <person name="Dawson M.W."/>
            <person name="Muller H.G."/>
            <person name="Kugler K."/>
            <person name="Rivarola-Duarte L."/>
            <person name="Spannagl M."/>
            <person name="Mayer K.F.X."/>
            <person name="Lu F.H."/>
            <person name="Bevan M.W."/>
            <person name="Leroy P."/>
            <person name="Li P."/>
            <person name="You F.M."/>
            <person name="Sun Q."/>
            <person name="Liu Z."/>
            <person name="Lyons E."/>
            <person name="Wicker T."/>
            <person name="Salzberg S.L."/>
            <person name="Devos K.M."/>
            <person name="Dvorak J."/>
        </authorList>
    </citation>
    <scope>NUCLEOTIDE SEQUENCE [LARGE SCALE GENOMIC DNA]</scope>
    <source>
        <strain evidence="8">cv. AL8/78</strain>
    </source>
</reference>
<dbReference type="PANTHER" id="PTHR31268">
    <property type="match status" value="1"/>
</dbReference>
<evidence type="ECO:0000256" key="1">
    <source>
        <dbReference type="ARBA" id="ARBA00007240"/>
    </source>
</evidence>
<evidence type="ECO:0000256" key="2">
    <source>
        <dbReference type="ARBA" id="ARBA00012708"/>
    </source>
</evidence>
<dbReference type="AlphaFoldDB" id="A0A453E300"/>
<keyword evidence="9" id="KW-1185">Reference proteome</keyword>
<dbReference type="Proteomes" id="UP000015105">
    <property type="component" value="Chromosome 3D"/>
</dbReference>
<accession>A0A453E300</accession>
<dbReference type="PANTHER" id="PTHR31268:SF37">
    <property type="entry name" value="GALACTINOL--SUCROSE GALACTOSYLTRANSFERASE"/>
    <property type="match status" value="1"/>
</dbReference>
<sequence>FIESSKKRKFSHRQKKNSLRGSRAFLVGRTQIPYKSSANWPPINSPKHTTRAYSKTKHTKAEQNPKPPPQASRAPPAMAPNLSKATDDLLGDVAVDGLKQSPRFTLKGKDLAVDGHPALLDVPANIRLTPASVLVSAAEVAGATDGSFLGFDAPAPESRHVVPIGKLVDTRFMSIFRFKVWWTTHWVGTAGRDVENETQMMVLDRTADRPYLLLLPIVDGAFRASLQSGEDDHVALCLESGSSVVKGSVFRSAVYLHAGDDPFELVREAARVVRAHLGTFRLLEEKTPPPIVDKFGWCTWDAFYLKVHPEGVWEGVRGLAEGGCPPGLVLIDDGWQSICHDDDDPADGAEGMNRTAAGEQMPCRLIKFQENHKFRDYKGGLGLGGFVREMKAAFPTVEQVYVWHALCGYWGGLRPGTPGLPPTKVVAPKLSPGLKRTMEDLAVDKIVNNGVGLVDPEHARELYEGLHSHLQASGIDGVKVDVIHLLEMLCEEYGGRVELAKAYFQGLTESVCRHFGGNGVIASMEHCNDFMLLGTEAVALGRVGDDFWCTDPSGDPNGTFWLQGCHMVHCAYNSLWMGSFIHPDWDMFQSTHPCAAFHAASRAVSGGPVYVSDSVGSHDFALLRRLALPDGTVLRCEHHALPTRDLLFLDPLHDGKTMLKIWNLNRFSGVLGAFNCQGGGWSPEARRNKCWSQCSVPVTARAGPADVEWTQGTAHPVAVEGAAQFAVYFVEAKKLELLLPEETVEITLEPFNYELLVVAPVRVVSPDKDIRFAPIGLANMLNTGGAVQAFESSEVGNGEVTVEVAVKGAGEMAAYSSAKPRLCKVEGEDAEFAYKDGVVTVAVPWSGSSSKLSRVEYVY</sequence>
<dbReference type="FunFam" id="3.20.20.70:FF:000311">
    <property type="entry name" value="Probable galactinol--sucrose galactosyltransferase 5"/>
    <property type="match status" value="1"/>
</dbReference>
<dbReference type="EnsemblPlants" id="AET3Gv20201400.1">
    <property type="protein sequence ID" value="AET3Gv20201400.1"/>
    <property type="gene ID" value="AET3Gv20201400"/>
</dbReference>
<evidence type="ECO:0000256" key="6">
    <source>
        <dbReference type="ARBA" id="ARBA00049426"/>
    </source>
</evidence>